<dbReference type="InterPro" id="IPR057425">
    <property type="entry name" value="DUF2921_N"/>
</dbReference>
<comment type="subcellular location">
    <subcellularLocation>
        <location evidence="2">Endomembrane system</location>
        <topology evidence="2">Multi-pass membrane protein</topology>
    </subcellularLocation>
</comment>
<keyword evidence="8 11" id="KW-1133">Transmembrane helix</keyword>
<comment type="caution">
    <text evidence="15">The sequence shown here is derived from an EMBL/GenBank/DDBJ whole genome shotgun (WGS) entry which is preliminary data.</text>
</comment>
<evidence type="ECO:0000256" key="1">
    <source>
        <dbReference type="ARBA" id="ARBA00000900"/>
    </source>
</evidence>
<feature type="domain" description="DUF2921" evidence="14">
    <location>
        <begin position="427"/>
        <end position="590"/>
    </location>
</feature>
<gene>
    <name evidence="15" type="ORF">HU200_036889</name>
</gene>
<dbReference type="Pfam" id="PF11145">
    <property type="entry name" value="DUF2921"/>
    <property type="match status" value="1"/>
</dbReference>
<evidence type="ECO:0000256" key="8">
    <source>
        <dbReference type="ARBA" id="ARBA00022989"/>
    </source>
</evidence>
<dbReference type="EMBL" id="JACEFO010001882">
    <property type="protein sequence ID" value="KAF8696008.1"/>
    <property type="molecule type" value="Genomic_DNA"/>
</dbReference>
<protein>
    <recommendedName>
        <fullName evidence="4">RING-type E3 ubiquitin transferase</fullName>
        <ecNumber evidence="4">2.3.2.27</ecNumber>
    </recommendedName>
</protein>
<keyword evidence="7" id="KW-0833">Ubl conjugation pathway</keyword>
<evidence type="ECO:0000313" key="15">
    <source>
        <dbReference type="EMBL" id="KAF8696008.1"/>
    </source>
</evidence>
<reference evidence="15" key="1">
    <citation type="submission" date="2020-07" db="EMBL/GenBank/DDBJ databases">
        <title>Genome sequence and genetic diversity analysis of an under-domesticated orphan crop, white fonio (Digitaria exilis).</title>
        <authorList>
            <person name="Bennetzen J.L."/>
            <person name="Chen S."/>
            <person name="Ma X."/>
            <person name="Wang X."/>
            <person name="Yssel A.E.J."/>
            <person name="Chaluvadi S.R."/>
            <person name="Johnson M."/>
            <person name="Gangashetty P."/>
            <person name="Hamidou F."/>
            <person name="Sanogo M.D."/>
            <person name="Zwaenepoel A."/>
            <person name="Wallace J."/>
            <person name="Van De Peer Y."/>
            <person name="Van Deynze A."/>
        </authorList>
    </citation>
    <scope>NUCLEOTIDE SEQUENCE</scope>
    <source>
        <tissue evidence="15">Leaves</tissue>
    </source>
</reference>
<dbReference type="AlphaFoldDB" id="A0A835EKA9"/>
<keyword evidence="9 11" id="KW-0472">Membrane</keyword>
<feature type="transmembrane region" description="Helical" evidence="11">
    <location>
        <begin position="858"/>
        <end position="880"/>
    </location>
</feature>
<comment type="catalytic activity">
    <reaction evidence="1">
        <text>S-ubiquitinyl-[E2 ubiquitin-conjugating enzyme]-L-cysteine + [acceptor protein]-L-lysine = [E2 ubiquitin-conjugating enzyme]-L-cysteine + N(6)-ubiquitinyl-[acceptor protein]-L-lysine.</text>
        <dbReference type="EC" id="2.3.2.27"/>
    </reaction>
</comment>
<dbReference type="PANTHER" id="PTHR33389:SF33">
    <property type="entry name" value="DUF2921 FAMILY PROTEIN"/>
    <property type="match status" value="1"/>
</dbReference>
<evidence type="ECO:0000256" key="6">
    <source>
        <dbReference type="ARBA" id="ARBA00022692"/>
    </source>
</evidence>
<dbReference type="EC" id="2.3.2.27" evidence="4"/>
<evidence type="ECO:0000256" key="4">
    <source>
        <dbReference type="ARBA" id="ARBA00012483"/>
    </source>
</evidence>
<feature type="domain" description="DUF2921" evidence="14">
    <location>
        <begin position="59"/>
        <end position="189"/>
    </location>
</feature>
<evidence type="ECO:0000256" key="9">
    <source>
        <dbReference type="ARBA" id="ARBA00023136"/>
    </source>
</evidence>
<name>A0A835EKA9_9POAL</name>
<feature type="chain" id="PRO_5032306680" description="RING-type E3 ubiquitin transferase" evidence="12">
    <location>
        <begin position="32"/>
        <end position="907"/>
    </location>
</feature>
<comment type="pathway">
    <text evidence="3">Protein modification; protein ubiquitination.</text>
</comment>
<keyword evidence="16" id="KW-1185">Reference proteome</keyword>
<evidence type="ECO:0000313" key="16">
    <source>
        <dbReference type="Proteomes" id="UP000636709"/>
    </source>
</evidence>
<keyword evidence="5" id="KW-0808">Transferase</keyword>
<evidence type="ECO:0000256" key="11">
    <source>
        <dbReference type="SAM" id="Phobius"/>
    </source>
</evidence>
<organism evidence="15 16">
    <name type="scientific">Digitaria exilis</name>
    <dbReference type="NCBI Taxonomy" id="1010633"/>
    <lineage>
        <taxon>Eukaryota</taxon>
        <taxon>Viridiplantae</taxon>
        <taxon>Streptophyta</taxon>
        <taxon>Embryophyta</taxon>
        <taxon>Tracheophyta</taxon>
        <taxon>Spermatophyta</taxon>
        <taxon>Magnoliopsida</taxon>
        <taxon>Liliopsida</taxon>
        <taxon>Poales</taxon>
        <taxon>Poaceae</taxon>
        <taxon>PACMAD clade</taxon>
        <taxon>Panicoideae</taxon>
        <taxon>Panicodae</taxon>
        <taxon>Paniceae</taxon>
        <taxon>Anthephorinae</taxon>
        <taxon>Digitaria</taxon>
    </lineage>
</organism>
<dbReference type="GO" id="GO:0012505">
    <property type="term" value="C:endomembrane system"/>
    <property type="evidence" value="ECO:0007669"/>
    <property type="project" value="UniProtKB-SubCell"/>
</dbReference>
<dbReference type="PANTHER" id="PTHR33389">
    <property type="entry name" value="FAMILY PROTEIN, PUTATIVE (DUF2921)-RELATED"/>
    <property type="match status" value="1"/>
</dbReference>
<dbReference type="Pfam" id="PF25333">
    <property type="entry name" value="DUF2921_N"/>
    <property type="match status" value="3"/>
</dbReference>
<feature type="signal peptide" evidence="12">
    <location>
        <begin position="1"/>
        <end position="31"/>
    </location>
</feature>
<keyword evidence="6 11" id="KW-0812">Transmembrane</keyword>
<dbReference type="GO" id="GO:0061630">
    <property type="term" value="F:ubiquitin protein ligase activity"/>
    <property type="evidence" value="ECO:0007669"/>
    <property type="project" value="UniProtKB-EC"/>
</dbReference>
<evidence type="ECO:0000256" key="10">
    <source>
        <dbReference type="SAM" id="MobiDB-lite"/>
    </source>
</evidence>
<evidence type="ECO:0000256" key="3">
    <source>
        <dbReference type="ARBA" id="ARBA00004906"/>
    </source>
</evidence>
<evidence type="ECO:0000256" key="12">
    <source>
        <dbReference type="SAM" id="SignalP"/>
    </source>
</evidence>
<feature type="transmembrane region" description="Helical" evidence="11">
    <location>
        <begin position="644"/>
        <end position="665"/>
    </location>
</feature>
<evidence type="ECO:0000259" key="13">
    <source>
        <dbReference type="Pfam" id="PF11145"/>
    </source>
</evidence>
<sequence length="907" mass="97971">MARLHSHHVLSLVLSLLLLLLLLVLLPAATAVEYSSLCRSPAAAHDTGARVSPLSLPWISTGHFSGSGAGVLNFAPGRYYKHAFTFSPRPSSATATDDPSTTHLSATLTLRGTRLTRRHGARHHSVSFDLQGYYHHSTTNATSELCMVGSGSYAREDGSGVVIISDVVLHLSVPSPSSLSKPFVTGSLEGAEFNHTALVAYAEDDYAYGQSGSCPESSPRGGGAREVLHDHDGWFSCSHLRAVLGTSYSVEYMPIDGSSGGGGFPLRLSHGSMYVNQMRCDTNGAVRAYLVFFANQEDDAFPSTSYHTARRRWRRGFLVGDEALVADGFWDSSRNRLCLKACRVVVRSGESGAEELAVRECGIGVSFWFPAVWSIRDWSVATGMIWNATSNSDGNTSAGVISVSRTAWSYVDRLSGITYNYTRVEEAKKHYDSMSKLGKERTKGSRFPGNYSYRDFAFGFSLKEQGFAGFGYASPVTIGSALVEGQELRADAAFEAQHVNKQRLLNVSYSMQYHAANSPQLRRISAEGVYDTKNGTLCMVACQVIGSVSSDCEVLVTVQFAPMGGVARERAVGTISSLRNQSDPLFFKALEFIGDAGMSVNDRERSSSRMDMESVMLLASTVLSCLFTGLQLRHVKHHPEALPATSVTMLVVLALGNVIPLVLGLQDMYRDSLNLFVKLTSGGALEINEFMQRVTTLLALVLQLRLLQLALSRRSADQAAGKPEDSSSSPPPPSLPSADAERSTLWICLPLYALGAVVVCIGHLSGGHIGIFVALPGPGIVDDLAAYAGLVLDGFLLPQVVWNAVADSSPEVRALSPWFYVGGTAIRAAPHAYDAFRKQSYVPSRRVSYLYASPRDDLFGVGWDVAVQCGVALLAALIFLQQRFGGALYSLKRRRSGGYEMVSTPSS</sequence>
<keyword evidence="12" id="KW-0732">Signal</keyword>
<evidence type="ECO:0000256" key="7">
    <source>
        <dbReference type="ARBA" id="ARBA00022786"/>
    </source>
</evidence>
<feature type="domain" description="SWEET-like" evidence="13">
    <location>
        <begin position="603"/>
        <end position="888"/>
    </location>
</feature>
<feature type="transmembrane region" description="Helical" evidence="11">
    <location>
        <begin position="751"/>
        <end position="775"/>
    </location>
</feature>
<evidence type="ECO:0000256" key="5">
    <source>
        <dbReference type="ARBA" id="ARBA00022679"/>
    </source>
</evidence>
<feature type="region of interest" description="Disordered" evidence="10">
    <location>
        <begin position="718"/>
        <end position="738"/>
    </location>
</feature>
<accession>A0A835EKA9</accession>
<proteinExistence type="predicted"/>
<dbReference type="OrthoDB" id="607498at2759"/>
<evidence type="ECO:0000256" key="2">
    <source>
        <dbReference type="ARBA" id="ARBA00004127"/>
    </source>
</evidence>
<feature type="domain" description="DUF2921" evidence="14">
    <location>
        <begin position="213"/>
        <end position="395"/>
    </location>
</feature>
<dbReference type="Proteomes" id="UP000636709">
    <property type="component" value="Unassembled WGS sequence"/>
</dbReference>
<evidence type="ECO:0000259" key="14">
    <source>
        <dbReference type="Pfam" id="PF25333"/>
    </source>
</evidence>
<dbReference type="InterPro" id="IPR021319">
    <property type="entry name" value="DUF2921"/>
</dbReference>